<dbReference type="InterPro" id="IPR006145">
    <property type="entry name" value="PsdUridine_synth_RsuA/RluA"/>
</dbReference>
<dbReference type="PANTHER" id="PTHR21600:SF87">
    <property type="entry name" value="RNA PSEUDOURIDYLATE SYNTHASE DOMAIN-CONTAINING PROTEIN 1"/>
    <property type="match status" value="1"/>
</dbReference>
<comment type="caution">
    <text evidence="4">The sequence shown here is derived from an EMBL/GenBank/DDBJ whole genome shotgun (WGS) entry which is preliminary data.</text>
</comment>
<dbReference type="EMBL" id="CAICTM010000908">
    <property type="protein sequence ID" value="CAB9518154.1"/>
    <property type="molecule type" value="Genomic_DNA"/>
</dbReference>
<gene>
    <name evidence="4" type="ORF">SEMRO_910_G219140.1</name>
</gene>
<dbReference type="InterPro" id="IPR020103">
    <property type="entry name" value="PsdUridine_synth_cat_dom_sf"/>
</dbReference>
<dbReference type="GO" id="GO:0009982">
    <property type="term" value="F:pseudouridine synthase activity"/>
    <property type="evidence" value="ECO:0007669"/>
    <property type="project" value="InterPro"/>
</dbReference>
<dbReference type="SUPFAM" id="SSF55120">
    <property type="entry name" value="Pseudouridine synthase"/>
    <property type="match status" value="1"/>
</dbReference>
<evidence type="ECO:0000256" key="2">
    <source>
        <dbReference type="SAM" id="MobiDB-lite"/>
    </source>
</evidence>
<dbReference type="PANTHER" id="PTHR21600">
    <property type="entry name" value="MITOCHONDRIAL RNA PSEUDOURIDINE SYNTHASE"/>
    <property type="match status" value="1"/>
</dbReference>
<dbReference type="Pfam" id="PF00849">
    <property type="entry name" value="PseudoU_synth_2"/>
    <property type="match status" value="1"/>
</dbReference>
<evidence type="ECO:0000259" key="3">
    <source>
        <dbReference type="Pfam" id="PF00849"/>
    </source>
</evidence>
<dbReference type="InterPro" id="IPR050188">
    <property type="entry name" value="RluA_PseudoU_synthase"/>
</dbReference>
<comment type="similarity">
    <text evidence="1">Belongs to the pseudouridine synthase RluA family.</text>
</comment>
<dbReference type="Proteomes" id="UP001153069">
    <property type="component" value="Unassembled WGS sequence"/>
</dbReference>
<feature type="domain" description="Pseudouridine synthase RsuA/RluA-like" evidence="3">
    <location>
        <begin position="54"/>
        <end position="205"/>
    </location>
</feature>
<dbReference type="GO" id="GO:0003723">
    <property type="term" value="F:RNA binding"/>
    <property type="evidence" value="ECO:0007669"/>
    <property type="project" value="InterPro"/>
</dbReference>
<feature type="region of interest" description="Disordered" evidence="2">
    <location>
        <begin position="221"/>
        <end position="240"/>
    </location>
</feature>
<evidence type="ECO:0000313" key="4">
    <source>
        <dbReference type="EMBL" id="CAB9518154.1"/>
    </source>
</evidence>
<protein>
    <submittedName>
        <fullName evidence="4">Pseudouridylate synthase domain-containing protein 1</fullName>
    </submittedName>
</protein>
<reference evidence="4" key="1">
    <citation type="submission" date="2020-06" db="EMBL/GenBank/DDBJ databases">
        <authorList>
            <consortium name="Plant Systems Biology data submission"/>
        </authorList>
    </citation>
    <scope>NUCLEOTIDE SEQUENCE</scope>
    <source>
        <strain evidence="4">D6</strain>
    </source>
</reference>
<proteinExistence type="inferred from homology"/>
<evidence type="ECO:0000256" key="1">
    <source>
        <dbReference type="ARBA" id="ARBA00010876"/>
    </source>
</evidence>
<evidence type="ECO:0000313" key="5">
    <source>
        <dbReference type="Proteomes" id="UP001153069"/>
    </source>
</evidence>
<organism evidence="4 5">
    <name type="scientific">Seminavis robusta</name>
    <dbReference type="NCBI Taxonomy" id="568900"/>
    <lineage>
        <taxon>Eukaryota</taxon>
        <taxon>Sar</taxon>
        <taxon>Stramenopiles</taxon>
        <taxon>Ochrophyta</taxon>
        <taxon>Bacillariophyta</taxon>
        <taxon>Bacillariophyceae</taxon>
        <taxon>Bacillariophycidae</taxon>
        <taxon>Naviculales</taxon>
        <taxon>Naviculaceae</taxon>
        <taxon>Seminavis</taxon>
    </lineage>
</organism>
<dbReference type="AlphaFoldDB" id="A0A9N8EDB5"/>
<name>A0A9N8EDB5_9STRA</name>
<sequence>MSSIKARGSTSVSTSSVVDSVVDNPCWGNPQNCSLSHLLTLIQREEQILWESPDYILLNKPADLRMDGEYPSSVFKLLTFWYPPPSLQGLEEETLLEQLQTLHNHSQIGDNELRPCHQLDYATSGVLLMARSAPAATWASSCFEHRQVQKTYLAILHGHLTTSTLAHKNLPVIPQDKVHTFLQQQETAYRKRQKKTRKGTFQGYQPPNAFLQIYKGRYPRRRQQEATKKRKRNEKLSPEQWSQVDAALQLSTEHQAHLAQLSFQEIKKQPTLLQGLTRATDCYNSFLREILRPSNNDVDDQNNLPPLFRVKEEENTFYIYLSVAQVDNEFSMRIPVAHEWLATTATTADTPNNQLNFKVALTKCHIVQTTHLHGHPVTKVRLEPRTGRRHQLRVPLLEIKPMSAQTRK</sequence>
<dbReference type="OrthoDB" id="428658at2759"/>
<accession>A0A9N8EDB5</accession>
<keyword evidence="5" id="KW-1185">Reference proteome</keyword>
<dbReference type="GO" id="GO:0000455">
    <property type="term" value="P:enzyme-directed rRNA pseudouridine synthesis"/>
    <property type="evidence" value="ECO:0007669"/>
    <property type="project" value="TreeGrafter"/>
</dbReference>
<dbReference type="Gene3D" id="3.30.2350.10">
    <property type="entry name" value="Pseudouridine synthase"/>
    <property type="match status" value="1"/>
</dbReference>